<dbReference type="AlphaFoldDB" id="K1R155"/>
<dbReference type="Gene3D" id="2.120.10.30">
    <property type="entry name" value="TolB, C-terminal domain"/>
    <property type="match status" value="1"/>
</dbReference>
<name>K1R155_MAGGI</name>
<protein>
    <recommendedName>
        <fullName evidence="2">Tripartite motif-containing protein 2</fullName>
    </recommendedName>
</protein>
<dbReference type="SUPFAM" id="SSF101898">
    <property type="entry name" value="NHL repeat"/>
    <property type="match status" value="1"/>
</dbReference>
<dbReference type="EMBL" id="JH818233">
    <property type="protein sequence ID" value="EKC27471.1"/>
    <property type="molecule type" value="Genomic_DNA"/>
</dbReference>
<dbReference type="HOGENOM" id="CLU_1497660_0_0_1"/>
<gene>
    <name evidence="1" type="ORF">CGI_10005067</name>
</gene>
<reference evidence="1" key="1">
    <citation type="journal article" date="2012" name="Nature">
        <title>The oyster genome reveals stress adaptation and complexity of shell formation.</title>
        <authorList>
            <person name="Zhang G."/>
            <person name="Fang X."/>
            <person name="Guo X."/>
            <person name="Li L."/>
            <person name="Luo R."/>
            <person name="Xu F."/>
            <person name="Yang P."/>
            <person name="Zhang L."/>
            <person name="Wang X."/>
            <person name="Qi H."/>
            <person name="Xiong Z."/>
            <person name="Que H."/>
            <person name="Xie Y."/>
            <person name="Holland P.W."/>
            <person name="Paps J."/>
            <person name="Zhu Y."/>
            <person name="Wu F."/>
            <person name="Chen Y."/>
            <person name="Wang J."/>
            <person name="Peng C."/>
            <person name="Meng J."/>
            <person name="Yang L."/>
            <person name="Liu J."/>
            <person name="Wen B."/>
            <person name="Zhang N."/>
            <person name="Huang Z."/>
            <person name="Zhu Q."/>
            <person name="Feng Y."/>
            <person name="Mount A."/>
            <person name="Hedgecock D."/>
            <person name="Xu Z."/>
            <person name="Liu Y."/>
            <person name="Domazet-Loso T."/>
            <person name="Du Y."/>
            <person name="Sun X."/>
            <person name="Zhang S."/>
            <person name="Liu B."/>
            <person name="Cheng P."/>
            <person name="Jiang X."/>
            <person name="Li J."/>
            <person name="Fan D."/>
            <person name="Wang W."/>
            <person name="Fu W."/>
            <person name="Wang T."/>
            <person name="Wang B."/>
            <person name="Zhang J."/>
            <person name="Peng Z."/>
            <person name="Li Y."/>
            <person name="Li N."/>
            <person name="Wang J."/>
            <person name="Chen M."/>
            <person name="He Y."/>
            <person name="Tan F."/>
            <person name="Song X."/>
            <person name="Zheng Q."/>
            <person name="Huang R."/>
            <person name="Yang H."/>
            <person name="Du X."/>
            <person name="Chen L."/>
            <person name="Yang M."/>
            <person name="Gaffney P.M."/>
            <person name="Wang S."/>
            <person name="Luo L."/>
            <person name="She Z."/>
            <person name="Ming Y."/>
            <person name="Huang W."/>
            <person name="Zhang S."/>
            <person name="Huang B."/>
            <person name="Zhang Y."/>
            <person name="Qu T."/>
            <person name="Ni P."/>
            <person name="Miao G."/>
            <person name="Wang J."/>
            <person name="Wang Q."/>
            <person name="Steinberg C.E."/>
            <person name="Wang H."/>
            <person name="Li N."/>
            <person name="Qian L."/>
            <person name="Zhang G."/>
            <person name="Li Y."/>
            <person name="Yang H."/>
            <person name="Liu X."/>
            <person name="Wang J."/>
            <person name="Yin Y."/>
            <person name="Wang J."/>
        </authorList>
    </citation>
    <scope>NUCLEOTIDE SEQUENCE [LARGE SCALE GENOMIC DNA]</scope>
    <source>
        <strain evidence="1">05x7-T-G4-1.051#20</strain>
    </source>
</reference>
<organism evidence="1">
    <name type="scientific">Magallana gigas</name>
    <name type="common">Pacific oyster</name>
    <name type="synonym">Crassostrea gigas</name>
    <dbReference type="NCBI Taxonomy" id="29159"/>
    <lineage>
        <taxon>Eukaryota</taxon>
        <taxon>Metazoa</taxon>
        <taxon>Spiralia</taxon>
        <taxon>Lophotrochozoa</taxon>
        <taxon>Mollusca</taxon>
        <taxon>Bivalvia</taxon>
        <taxon>Autobranchia</taxon>
        <taxon>Pteriomorphia</taxon>
        <taxon>Ostreida</taxon>
        <taxon>Ostreoidea</taxon>
        <taxon>Ostreidae</taxon>
        <taxon>Magallana</taxon>
    </lineage>
</organism>
<accession>K1R155</accession>
<proteinExistence type="predicted"/>
<sequence length="180" mass="20089">MSALFFTTEEQVYRMPPQGAESSPHDQSLMDEPRVITAINTEIEYGVYCVTCLNDTKIWTRGGLDMMKLYNLKGERVKSIQTKSGTNPWGIAVTGSGDLVYTDYNDRTVNIVKNSEIQTVIRLQWWRPPGVCSTSSGDLLVVMVGDDNKQTKGVGFSGSTEKQNIQFNDQGKSTVIRLHD</sequence>
<dbReference type="InterPro" id="IPR011042">
    <property type="entry name" value="6-blade_b-propeller_TolB-like"/>
</dbReference>
<dbReference type="InParanoid" id="K1R155"/>
<evidence type="ECO:0008006" key="2">
    <source>
        <dbReference type="Google" id="ProtNLM"/>
    </source>
</evidence>
<evidence type="ECO:0000313" key="1">
    <source>
        <dbReference type="EMBL" id="EKC27471.1"/>
    </source>
</evidence>